<evidence type="ECO:0000259" key="5">
    <source>
        <dbReference type="Pfam" id="PF13458"/>
    </source>
</evidence>
<organism evidence="6 7">
    <name type="scientific">Tistlia consotensis USBA 355</name>
    <dbReference type="NCBI Taxonomy" id="560819"/>
    <lineage>
        <taxon>Bacteria</taxon>
        <taxon>Pseudomonadati</taxon>
        <taxon>Pseudomonadota</taxon>
        <taxon>Alphaproteobacteria</taxon>
        <taxon>Rhodospirillales</taxon>
        <taxon>Rhodovibrionaceae</taxon>
        <taxon>Tistlia</taxon>
    </lineage>
</organism>
<evidence type="ECO:0000256" key="1">
    <source>
        <dbReference type="ARBA" id="ARBA00010062"/>
    </source>
</evidence>
<dbReference type="PANTHER" id="PTHR30483:SF37">
    <property type="entry name" value="ABC TRANSPORTER SUBSTRATE-BINDING PROTEIN"/>
    <property type="match status" value="1"/>
</dbReference>
<name>A0A1Y6CKF8_9PROT</name>
<keyword evidence="3" id="KW-0029">Amino-acid transport</keyword>
<evidence type="ECO:0000256" key="4">
    <source>
        <dbReference type="SAM" id="SignalP"/>
    </source>
</evidence>
<sequence>MLHHRTLALAAVAALGLTTAPVFAQAGDTITLGAAVSLTGKYSTNGGHTQKGYDLAVKKINDAGGVKVGGKTYKIEVRYYDDESTPARGAELAERLIQQDGIKFLLGPYSSGMTKAIAPVTEQHKVPMVEANGASRSLFTNNYKYLFAILSTSEKYLASAVTLAAENAEALGKKPSEMKVALAFENDNFSQDVRAGVLEDLKKNNMKVVIDDELPRDLNDMSATLTKVKALKPDMLVVSGHSKGAATAIRQLDQMQIHVPILAMTHCDAAGIIKKFGKAASYTLCGTQWAPSLTYSDKLFGTAADFAKEFDKAYGYEPPYQAAESAAAVEVYANAFERAGSLDPQKVRDALASTDMMTFYGAIKFDDTGKNIAKPMALYQVLDGKYEVVAPSKFAQTKAVVPAPTD</sequence>
<dbReference type="EMBL" id="FWZX01000028">
    <property type="protein sequence ID" value="SMF69268.1"/>
    <property type="molecule type" value="Genomic_DNA"/>
</dbReference>
<dbReference type="InterPro" id="IPR051010">
    <property type="entry name" value="BCAA_transport"/>
</dbReference>
<dbReference type="GO" id="GO:0006865">
    <property type="term" value="P:amino acid transport"/>
    <property type="evidence" value="ECO:0007669"/>
    <property type="project" value="UniProtKB-KW"/>
</dbReference>
<dbReference type="Gene3D" id="3.40.50.2300">
    <property type="match status" value="2"/>
</dbReference>
<dbReference type="SUPFAM" id="SSF53822">
    <property type="entry name" value="Periplasmic binding protein-like I"/>
    <property type="match status" value="1"/>
</dbReference>
<dbReference type="STRING" id="560819.SAMN05428998_12852"/>
<comment type="similarity">
    <text evidence="1">Belongs to the leucine-binding protein family.</text>
</comment>
<dbReference type="RefSeq" id="WP_085125493.1">
    <property type="nucleotide sequence ID" value="NZ_FWZX01000028.1"/>
</dbReference>
<feature type="chain" id="PRO_5012915670" evidence="4">
    <location>
        <begin position="25"/>
        <end position="406"/>
    </location>
</feature>
<evidence type="ECO:0000256" key="3">
    <source>
        <dbReference type="ARBA" id="ARBA00022970"/>
    </source>
</evidence>
<dbReference type="CDD" id="cd06338">
    <property type="entry name" value="PBP1_ABC_ligand_binding-like"/>
    <property type="match status" value="1"/>
</dbReference>
<feature type="signal peptide" evidence="4">
    <location>
        <begin position="1"/>
        <end position="24"/>
    </location>
</feature>
<keyword evidence="2 4" id="KW-0732">Signal</keyword>
<evidence type="ECO:0000256" key="2">
    <source>
        <dbReference type="ARBA" id="ARBA00022729"/>
    </source>
</evidence>
<keyword evidence="3" id="KW-0813">Transport</keyword>
<proteinExistence type="inferred from homology"/>
<keyword evidence="7" id="KW-1185">Reference proteome</keyword>
<feature type="domain" description="Leucine-binding protein" evidence="5">
    <location>
        <begin position="29"/>
        <end position="384"/>
    </location>
</feature>
<evidence type="ECO:0000313" key="7">
    <source>
        <dbReference type="Proteomes" id="UP000192917"/>
    </source>
</evidence>
<accession>A0A1Y6CKF8</accession>
<reference evidence="6 7" key="1">
    <citation type="submission" date="2017-04" db="EMBL/GenBank/DDBJ databases">
        <authorList>
            <person name="Afonso C.L."/>
            <person name="Miller P.J."/>
            <person name="Scott M.A."/>
            <person name="Spackman E."/>
            <person name="Goraichik I."/>
            <person name="Dimitrov K.M."/>
            <person name="Suarez D.L."/>
            <person name="Swayne D.E."/>
        </authorList>
    </citation>
    <scope>NUCLEOTIDE SEQUENCE [LARGE SCALE GENOMIC DNA]</scope>
    <source>
        <strain evidence="6 7">USBA 355</strain>
    </source>
</reference>
<protein>
    <submittedName>
        <fullName evidence="6">Amino acid/amide ABC transporter substrate-binding protein, HAAT family</fullName>
    </submittedName>
</protein>
<dbReference type="AlphaFoldDB" id="A0A1Y6CKF8"/>
<dbReference type="Proteomes" id="UP000192917">
    <property type="component" value="Unassembled WGS sequence"/>
</dbReference>
<evidence type="ECO:0000313" key="6">
    <source>
        <dbReference type="EMBL" id="SMF69268.1"/>
    </source>
</evidence>
<gene>
    <name evidence="6" type="ORF">SAMN05428998_12852</name>
</gene>
<dbReference type="InterPro" id="IPR028081">
    <property type="entry name" value="Leu-bd"/>
</dbReference>
<dbReference type="InterPro" id="IPR028082">
    <property type="entry name" value="Peripla_BP_I"/>
</dbReference>
<dbReference type="Pfam" id="PF13458">
    <property type="entry name" value="Peripla_BP_6"/>
    <property type="match status" value="1"/>
</dbReference>
<dbReference type="PANTHER" id="PTHR30483">
    <property type="entry name" value="LEUCINE-SPECIFIC-BINDING PROTEIN"/>
    <property type="match status" value="1"/>
</dbReference>